<feature type="domain" description="Helicase ATP-binding" evidence="4">
    <location>
        <begin position="258"/>
        <end position="407"/>
    </location>
</feature>
<dbReference type="RefSeq" id="WP_035134572.1">
    <property type="nucleotide sequence ID" value="NZ_JRLV01000014.1"/>
</dbReference>
<reference evidence="6 7" key="1">
    <citation type="submission" date="2013-09" db="EMBL/GenBank/DDBJ databases">
        <authorList>
            <person name="Zeng Z."/>
            <person name="Chen C."/>
        </authorList>
    </citation>
    <scope>NUCLEOTIDE SEQUENCE [LARGE SCALE GENOMIC DNA]</scope>
    <source>
        <strain evidence="6 7">F44-8</strain>
    </source>
</reference>
<feature type="domain" description="PLD phosphodiesterase" evidence="3">
    <location>
        <begin position="131"/>
        <end position="157"/>
    </location>
</feature>
<sequence length="1072" mass="123788">MSKPNLFDFNYTLDLPDQAKFPLNLKEQARTVSDILVNDIQNTEDYVILTGFTSLSNLIDVFGTKDYPKLKRLRIVIGFDPDERVGKRLPHYSLSTEIKNYWVKQNVSIKLCGPILNIIEKIQEGKYNFRVKDRLHAKIYVGDTAAILGSSNFSKSGTRIQTEANIRIQPTLSKVEKDQYDDIKRIAEYYYKEANDYNQGLIELFSKLLKDAIWQEALARAIAEILESKWMKDFPVLYQALITHNLWPSQKMGIARAMKIIQDQGRVLVADPTGSGKTKFATALAYTLFHWLWENGLKDRSNALIICPKQVIENWEKEQSHFSLYNKIESMGKLSVGHDKNQKSLQKMIEHSDILVIDEAHNYLHPNSKRSQAIAPKGSSHVILSTATPINKKADDLLRLVELLDIDNLSDDDLTTYLELRKNRKKNVDKKHLEQLKGYINQFIVRRTKKELNKMIEREPKHYRNRHGKTCKYPRTLSETYPTGENENDKTIAQQILTLIQQLKGIHYLQILRIPDFLKKEDEKVHYINQRFTSATALAGYMIRVNLRSSRCALYEYLYGTAEANIRFSLKSTKNTSGNILEKIQKCGLKLPKQYVENQLLSENHQWLYDQAKYDEACNQEIAIYKKIGSLLEKLSGERESKKADVLIEAAIKNNKILAFDSTVITLDYLSKLITDKQSKVRAIVAAGHNKTNRNQVMENFALGAATDEKLIALCSDAMSEGINLQDASCLVLLDMPSVLRIIEQRIGRLERMDCEHDQITVLWPDDSEAFSLKGDKRMIDTLMVTENLIGNNVEIPKTIYEKYLKDDFNTQNIINAFNEYTATEHEWDGVKDSTQYLYSLIEGPDALIDHETYEMYKDVDATVKTAISFVESDLNWCFFAFRGSTTKSPKWLLIDEKGKGHTDFSEITNKLKTYLVKDNIIQRKWSEVDTAFQMTRIIQKLRREEKNLLPWKKKRALEKGESILAKYRDTIAIQTDKQKCEKLIKLFNPNADEEYVDLDHFADLWLSILIPELDKLKATQARRRKIYTLRDLNIRNVTITTERLDWLLENCQYSSTLDEMVSACIIGTSKL</sequence>
<evidence type="ECO:0008006" key="8">
    <source>
        <dbReference type="Google" id="ProtNLM"/>
    </source>
</evidence>
<dbReference type="PANTHER" id="PTHR45766">
    <property type="entry name" value="DNA ANNEALING HELICASE AND ENDONUCLEASE ZRANB3 FAMILY MEMBER"/>
    <property type="match status" value="1"/>
</dbReference>
<gene>
    <name evidence="6" type="ORF">Q763_12195</name>
</gene>
<dbReference type="InterPro" id="IPR014001">
    <property type="entry name" value="Helicase_ATP-bd"/>
</dbReference>
<dbReference type="PANTHER" id="PTHR45766:SF6">
    <property type="entry name" value="SWI_SNF-RELATED MATRIX-ASSOCIATED ACTIN-DEPENDENT REGULATOR OF CHROMATIN SUBFAMILY A-LIKE PROTEIN 1"/>
    <property type="match status" value="1"/>
</dbReference>
<evidence type="ECO:0000313" key="7">
    <source>
        <dbReference type="Proteomes" id="UP000030129"/>
    </source>
</evidence>
<accession>A0A0A2LIA8</accession>
<dbReference type="SUPFAM" id="SSF52540">
    <property type="entry name" value="P-loop containing nucleoside triphosphate hydrolases"/>
    <property type="match status" value="2"/>
</dbReference>
<evidence type="ECO:0000259" key="4">
    <source>
        <dbReference type="PROSITE" id="PS51192"/>
    </source>
</evidence>
<evidence type="ECO:0000256" key="2">
    <source>
        <dbReference type="SAM" id="MobiDB-lite"/>
    </source>
</evidence>
<dbReference type="Gene3D" id="3.30.870.10">
    <property type="entry name" value="Endonuclease Chain A"/>
    <property type="match status" value="1"/>
</dbReference>
<feature type="region of interest" description="Disordered" evidence="2">
    <location>
        <begin position="466"/>
        <end position="486"/>
    </location>
</feature>
<dbReference type="STRING" id="1406840.Q763_12195"/>
<keyword evidence="1" id="KW-0378">Hydrolase</keyword>
<dbReference type="PROSITE" id="PS51192">
    <property type="entry name" value="HELICASE_ATP_BIND_1"/>
    <property type="match status" value="1"/>
</dbReference>
<dbReference type="GO" id="GO:0006793">
    <property type="term" value="P:phosphorus metabolic process"/>
    <property type="evidence" value="ECO:0007669"/>
    <property type="project" value="UniProtKB-ARBA"/>
</dbReference>
<dbReference type="CDD" id="cd09117">
    <property type="entry name" value="PLDc_Bfil_DEXD_like"/>
    <property type="match status" value="1"/>
</dbReference>
<evidence type="ECO:0000259" key="3">
    <source>
        <dbReference type="PROSITE" id="PS50035"/>
    </source>
</evidence>
<proteinExistence type="predicted"/>
<dbReference type="eggNOG" id="COG0553">
    <property type="taxonomic scope" value="Bacteria"/>
</dbReference>
<keyword evidence="7" id="KW-1185">Reference proteome</keyword>
<dbReference type="PROSITE" id="PS51194">
    <property type="entry name" value="HELICASE_CTER"/>
    <property type="match status" value="1"/>
</dbReference>
<feature type="domain" description="Helicase C-terminal" evidence="5">
    <location>
        <begin position="627"/>
        <end position="804"/>
    </location>
</feature>
<evidence type="ECO:0000313" key="6">
    <source>
        <dbReference type="EMBL" id="KGO79957.1"/>
    </source>
</evidence>
<dbReference type="Gene3D" id="3.40.50.300">
    <property type="entry name" value="P-loop containing nucleotide triphosphate hydrolases"/>
    <property type="match status" value="1"/>
</dbReference>
<dbReference type="Proteomes" id="UP000030129">
    <property type="component" value="Unassembled WGS sequence"/>
</dbReference>
<dbReference type="Gene3D" id="3.40.50.10810">
    <property type="entry name" value="Tandem AAA-ATPase domain"/>
    <property type="match status" value="1"/>
</dbReference>
<dbReference type="InterPro" id="IPR001650">
    <property type="entry name" value="Helicase_C-like"/>
</dbReference>
<dbReference type="SMART" id="SM00490">
    <property type="entry name" value="HELICc"/>
    <property type="match status" value="1"/>
</dbReference>
<dbReference type="GO" id="GO:0005524">
    <property type="term" value="F:ATP binding"/>
    <property type="evidence" value="ECO:0007669"/>
    <property type="project" value="InterPro"/>
</dbReference>
<dbReference type="SMART" id="SM00487">
    <property type="entry name" value="DEXDc"/>
    <property type="match status" value="1"/>
</dbReference>
<dbReference type="InterPro" id="IPR027417">
    <property type="entry name" value="P-loop_NTPase"/>
</dbReference>
<dbReference type="InterPro" id="IPR000330">
    <property type="entry name" value="SNF2_N"/>
</dbReference>
<dbReference type="InterPro" id="IPR038718">
    <property type="entry name" value="SNF2-like_sf"/>
</dbReference>
<comment type="caution">
    <text evidence="6">The sequence shown here is derived from an EMBL/GenBank/DDBJ whole genome shotgun (WGS) entry which is preliminary data.</text>
</comment>
<dbReference type="EMBL" id="JRLV01000014">
    <property type="protein sequence ID" value="KGO79957.1"/>
    <property type="molecule type" value="Genomic_DNA"/>
</dbReference>
<dbReference type="AlphaFoldDB" id="A0A0A2LIA8"/>
<evidence type="ECO:0000256" key="1">
    <source>
        <dbReference type="ARBA" id="ARBA00022801"/>
    </source>
</evidence>
<name>A0A0A2LIA8_9FLAO</name>
<evidence type="ECO:0000259" key="5">
    <source>
        <dbReference type="PROSITE" id="PS51194"/>
    </source>
</evidence>
<dbReference type="Pfam" id="PF00271">
    <property type="entry name" value="Helicase_C"/>
    <property type="match status" value="1"/>
</dbReference>
<protein>
    <recommendedName>
        <fullName evidence="8">Helicase</fullName>
    </recommendedName>
</protein>
<dbReference type="PROSITE" id="PS50035">
    <property type="entry name" value="PLD"/>
    <property type="match status" value="1"/>
</dbReference>
<organism evidence="6 7">
    <name type="scientific">Flavobacterium beibuense F44-8</name>
    <dbReference type="NCBI Taxonomy" id="1406840"/>
    <lineage>
        <taxon>Bacteria</taxon>
        <taxon>Pseudomonadati</taxon>
        <taxon>Bacteroidota</taxon>
        <taxon>Flavobacteriia</taxon>
        <taxon>Flavobacteriales</taxon>
        <taxon>Flavobacteriaceae</taxon>
        <taxon>Flavobacterium</taxon>
    </lineage>
</organism>
<dbReference type="GO" id="GO:0016787">
    <property type="term" value="F:hydrolase activity"/>
    <property type="evidence" value="ECO:0007669"/>
    <property type="project" value="UniProtKB-KW"/>
</dbReference>
<dbReference type="InterPro" id="IPR001736">
    <property type="entry name" value="PLipase_D/transphosphatidylase"/>
</dbReference>
<dbReference type="Pfam" id="PF00176">
    <property type="entry name" value="SNF2-rel_dom"/>
    <property type="match status" value="1"/>
</dbReference>